<dbReference type="AlphaFoldDB" id="A0A562RC21"/>
<dbReference type="SMART" id="SM00487">
    <property type="entry name" value="DEXDc"/>
    <property type="match status" value="1"/>
</dbReference>
<reference evidence="16 17" key="1">
    <citation type="journal article" date="2015" name="Stand. Genomic Sci.">
        <title>Genomic Encyclopedia of Bacterial and Archaeal Type Strains, Phase III: the genomes of soil and plant-associated and newly described type strains.</title>
        <authorList>
            <person name="Whitman W.B."/>
            <person name="Woyke T."/>
            <person name="Klenk H.P."/>
            <person name="Zhou Y."/>
            <person name="Lilburn T.G."/>
            <person name="Beck B.J."/>
            <person name="De Vos P."/>
            <person name="Vandamme P."/>
            <person name="Eisen J.A."/>
            <person name="Garrity G."/>
            <person name="Hugenholtz P."/>
            <person name="Kyrpides N.C."/>
        </authorList>
    </citation>
    <scope>NUCLEOTIDE SEQUENCE [LARGE SCALE GENOMIC DNA]</scope>
    <source>
        <strain evidence="16 17">CGMCC 1.10822</strain>
    </source>
</reference>
<dbReference type="FunFam" id="3.40.50.300:FF:000108">
    <property type="entry name" value="ATP-dependent RNA helicase RhlE"/>
    <property type="match status" value="1"/>
</dbReference>
<dbReference type="InterPro" id="IPR011545">
    <property type="entry name" value="DEAD/DEAH_box_helicase_dom"/>
</dbReference>
<gene>
    <name evidence="16" type="ORF">IP91_02421</name>
</gene>
<feature type="region of interest" description="Disordered" evidence="12">
    <location>
        <begin position="362"/>
        <end position="415"/>
    </location>
</feature>
<dbReference type="GO" id="GO:0016787">
    <property type="term" value="F:hydrolase activity"/>
    <property type="evidence" value="ECO:0007669"/>
    <property type="project" value="UniProtKB-KW"/>
</dbReference>
<dbReference type="GO" id="GO:0009266">
    <property type="term" value="P:response to temperature stimulus"/>
    <property type="evidence" value="ECO:0007669"/>
    <property type="project" value="UniProtKB-ARBA"/>
</dbReference>
<evidence type="ECO:0000256" key="12">
    <source>
        <dbReference type="SAM" id="MobiDB-lite"/>
    </source>
</evidence>
<dbReference type="Pfam" id="PF00271">
    <property type="entry name" value="Helicase_C"/>
    <property type="match status" value="1"/>
</dbReference>
<dbReference type="InterPro" id="IPR014014">
    <property type="entry name" value="RNA_helicase_DEAD_Q_motif"/>
</dbReference>
<feature type="domain" description="Helicase C-terminal" evidence="14">
    <location>
        <begin position="218"/>
        <end position="383"/>
    </location>
</feature>
<comment type="caution">
    <text evidence="16">The sequence shown here is derived from an EMBL/GenBank/DDBJ whole genome shotgun (WGS) entry which is preliminary data.</text>
</comment>
<dbReference type="PANTHER" id="PTHR47959:SF13">
    <property type="entry name" value="ATP-DEPENDENT RNA HELICASE RHLE"/>
    <property type="match status" value="1"/>
</dbReference>
<feature type="compositionally biased region" description="Basic and acidic residues" evidence="12">
    <location>
        <begin position="362"/>
        <end position="373"/>
    </location>
</feature>
<dbReference type="GO" id="GO:0005524">
    <property type="term" value="F:ATP binding"/>
    <property type="evidence" value="ECO:0007669"/>
    <property type="project" value="UniProtKB-KW"/>
</dbReference>
<dbReference type="GO" id="GO:0005829">
    <property type="term" value="C:cytosol"/>
    <property type="evidence" value="ECO:0007669"/>
    <property type="project" value="TreeGrafter"/>
</dbReference>
<dbReference type="RefSeq" id="WP_145649204.1">
    <property type="nucleotide sequence ID" value="NZ_VLLB01000003.1"/>
</dbReference>
<keyword evidence="17" id="KW-1185">Reference proteome</keyword>
<dbReference type="CDD" id="cd00268">
    <property type="entry name" value="DEADc"/>
    <property type="match status" value="1"/>
</dbReference>
<keyword evidence="2" id="KW-0963">Cytoplasm</keyword>
<dbReference type="Proteomes" id="UP000318431">
    <property type="component" value="Unassembled WGS sequence"/>
</dbReference>
<comment type="catalytic activity">
    <reaction evidence="8">
        <text>ATP + H2O = ADP + phosphate + H(+)</text>
        <dbReference type="Rhea" id="RHEA:13065"/>
        <dbReference type="ChEBI" id="CHEBI:15377"/>
        <dbReference type="ChEBI" id="CHEBI:15378"/>
        <dbReference type="ChEBI" id="CHEBI:30616"/>
        <dbReference type="ChEBI" id="CHEBI:43474"/>
        <dbReference type="ChEBI" id="CHEBI:456216"/>
        <dbReference type="EC" id="3.6.4.13"/>
    </reaction>
</comment>
<feature type="domain" description="DEAD-box RNA helicase Q" evidence="15">
    <location>
        <begin position="1"/>
        <end position="29"/>
    </location>
</feature>
<dbReference type="PROSITE" id="PS00039">
    <property type="entry name" value="DEAD_ATP_HELICASE"/>
    <property type="match status" value="1"/>
</dbReference>
<dbReference type="GO" id="GO:0003724">
    <property type="term" value="F:RNA helicase activity"/>
    <property type="evidence" value="ECO:0007669"/>
    <property type="project" value="UniProtKB-EC"/>
</dbReference>
<dbReference type="SMART" id="SM00490">
    <property type="entry name" value="HELICc"/>
    <property type="match status" value="1"/>
</dbReference>
<sequence>MSFASLGLSPALHDAIAAIGYTTPTPIQAAAIPAALQGRDVLGAAQTGSGKTAAFVLPMLQALLARQGTRRGLHGLVLVPTRELAAQVGEAIRALVQHLPSTIKVSIVFGGVSINPQMMALRGGTDIIVATPGRLLDLARHNAVQLANVATLVLDEADKLLDMGFAEEIAEVLALLPARRQNLFFSATFPPAVQELAEKLLHDPLRAEVTDGAQHAPDIVQRAIEVEDRRRLQLLRHLIRENKWRQVLVFVATKYAAEQVAEKLRRNDVAAETFHGDFSQGARTEVLGDFRAGRLHVLVATDIAARGIDIEQLPVVVNYDLPRSTDDYTHRIGRTGRAGASGIAISFIQPDGEAHFRLIEKRQGQRVPRERIAGFEPSEASAGLPAGDPNGGIKGKRKSKKDKLREAAAGASDNP</sequence>
<evidence type="ECO:0000256" key="8">
    <source>
        <dbReference type="ARBA" id="ARBA00047984"/>
    </source>
</evidence>
<dbReference type="PROSITE" id="PS51192">
    <property type="entry name" value="HELICASE_ATP_BIND_1"/>
    <property type="match status" value="1"/>
</dbReference>
<evidence type="ECO:0000256" key="5">
    <source>
        <dbReference type="ARBA" id="ARBA00022806"/>
    </source>
</evidence>
<dbReference type="EC" id="3.6.4.13" evidence="1"/>
<evidence type="ECO:0000256" key="2">
    <source>
        <dbReference type="ARBA" id="ARBA00022490"/>
    </source>
</evidence>
<keyword evidence="5 11" id="KW-0347">Helicase</keyword>
<name>A0A562RC21_9BURK</name>
<dbReference type="OrthoDB" id="5297934at2"/>
<evidence type="ECO:0000259" key="15">
    <source>
        <dbReference type="PROSITE" id="PS51195"/>
    </source>
</evidence>
<evidence type="ECO:0000256" key="3">
    <source>
        <dbReference type="ARBA" id="ARBA00022741"/>
    </source>
</evidence>
<evidence type="ECO:0000256" key="4">
    <source>
        <dbReference type="ARBA" id="ARBA00022801"/>
    </source>
</evidence>
<dbReference type="InterPro" id="IPR050079">
    <property type="entry name" value="DEAD_box_RNA_helicase"/>
</dbReference>
<dbReference type="InterPro" id="IPR027417">
    <property type="entry name" value="P-loop_NTPase"/>
</dbReference>
<feature type="short sequence motif" description="Q motif" evidence="10">
    <location>
        <begin position="1"/>
        <end position="29"/>
    </location>
</feature>
<dbReference type="PROSITE" id="PS51194">
    <property type="entry name" value="HELICASE_CTER"/>
    <property type="match status" value="1"/>
</dbReference>
<keyword evidence="6 11" id="KW-0067">ATP-binding</keyword>
<organism evidence="16 17">
    <name type="scientific">Pseudoduganella lurida</name>
    <dbReference type="NCBI Taxonomy" id="1036180"/>
    <lineage>
        <taxon>Bacteria</taxon>
        <taxon>Pseudomonadati</taxon>
        <taxon>Pseudomonadota</taxon>
        <taxon>Betaproteobacteria</taxon>
        <taxon>Burkholderiales</taxon>
        <taxon>Oxalobacteraceae</taxon>
        <taxon>Telluria group</taxon>
        <taxon>Pseudoduganella</taxon>
    </lineage>
</organism>
<evidence type="ECO:0000259" key="13">
    <source>
        <dbReference type="PROSITE" id="PS51192"/>
    </source>
</evidence>
<evidence type="ECO:0000256" key="7">
    <source>
        <dbReference type="ARBA" id="ARBA00038437"/>
    </source>
</evidence>
<dbReference type="EMBL" id="VLLB01000003">
    <property type="protein sequence ID" value="TWI66602.1"/>
    <property type="molecule type" value="Genomic_DNA"/>
</dbReference>
<dbReference type="InterPro" id="IPR000629">
    <property type="entry name" value="RNA-helicase_DEAD-box_CS"/>
</dbReference>
<dbReference type="PROSITE" id="PS51195">
    <property type="entry name" value="Q_MOTIF"/>
    <property type="match status" value="1"/>
</dbReference>
<evidence type="ECO:0000256" key="10">
    <source>
        <dbReference type="PROSITE-ProRule" id="PRU00552"/>
    </source>
</evidence>
<evidence type="ECO:0000313" key="17">
    <source>
        <dbReference type="Proteomes" id="UP000318431"/>
    </source>
</evidence>
<evidence type="ECO:0000256" key="9">
    <source>
        <dbReference type="ARBA" id="ARBA00074363"/>
    </source>
</evidence>
<keyword evidence="4 11" id="KW-0378">Hydrolase</keyword>
<dbReference type="Pfam" id="PF00270">
    <property type="entry name" value="DEAD"/>
    <property type="match status" value="1"/>
</dbReference>
<dbReference type="GO" id="GO:0042255">
    <property type="term" value="P:ribosome assembly"/>
    <property type="evidence" value="ECO:0007669"/>
    <property type="project" value="UniProtKB-ARBA"/>
</dbReference>
<accession>A0A562RC21</accession>
<protein>
    <recommendedName>
        <fullName evidence="9">DEAD-box ATP-dependent RNA helicase RhpA</fullName>
        <ecNumber evidence="1">3.6.4.13</ecNumber>
    </recommendedName>
</protein>
<evidence type="ECO:0000256" key="6">
    <source>
        <dbReference type="ARBA" id="ARBA00022840"/>
    </source>
</evidence>
<dbReference type="Gene3D" id="3.40.50.300">
    <property type="entry name" value="P-loop containing nucleotide triphosphate hydrolases"/>
    <property type="match status" value="2"/>
</dbReference>
<evidence type="ECO:0000313" key="16">
    <source>
        <dbReference type="EMBL" id="TWI66602.1"/>
    </source>
</evidence>
<keyword evidence="3 11" id="KW-0547">Nucleotide-binding</keyword>
<dbReference type="SUPFAM" id="SSF52540">
    <property type="entry name" value="P-loop containing nucleoside triphosphate hydrolases"/>
    <property type="match status" value="1"/>
</dbReference>
<comment type="similarity">
    <text evidence="7 11">Belongs to the DEAD box helicase family.</text>
</comment>
<dbReference type="InterPro" id="IPR044742">
    <property type="entry name" value="DEAD/DEAH_RhlB"/>
</dbReference>
<dbReference type="InterPro" id="IPR001650">
    <property type="entry name" value="Helicase_C-like"/>
</dbReference>
<evidence type="ECO:0000256" key="11">
    <source>
        <dbReference type="RuleBase" id="RU000492"/>
    </source>
</evidence>
<dbReference type="InterPro" id="IPR014001">
    <property type="entry name" value="Helicase_ATP-bd"/>
</dbReference>
<dbReference type="PANTHER" id="PTHR47959">
    <property type="entry name" value="ATP-DEPENDENT RNA HELICASE RHLE-RELATED"/>
    <property type="match status" value="1"/>
</dbReference>
<feature type="domain" description="Helicase ATP-binding" evidence="13">
    <location>
        <begin position="32"/>
        <end position="207"/>
    </location>
</feature>
<evidence type="ECO:0000256" key="1">
    <source>
        <dbReference type="ARBA" id="ARBA00012552"/>
    </source>
</evidence>
<evidence type="ECO:0000259" key="14">
    <source>
        <dbReference type="PROSITE" id="PS51194"/>
    </source>
</evidence>
<dbReference type="GO" id="GO:0003676">
    <property type="term" value="F:nucleic acid binding"/>
    <property type="evidence" value="ECO:0007669"/>
    <property type="project" value="InterPro"/>
</dbReference>
<dbReference type="CDD" id="cd18787">
    <property type="entry name" value="SF2_C_DEAD"/>
    <property type="match status" value="1"/>
</dbReference>
<proteinExistence type="inferred from homology"/>